<sequence>MNCSNSTLHLYCVNIECFASVFKNTMHIRIPLTEENLLAPHICFCCGHNLVSSIDLEIEQVTAGYILN</sequence>
<dbReference type="Proteomes" id="UP000218263">
    <property type="component" value="Chromosome"/>
</dbReference>
<reference evidence="1 2" key="1">
    <citation type="submission" date="2015-12" db="EMBL/GenBank/DDBJ databases">
        <title>Genome sequence of Mucilaginibacter gotjawali.</title>
        <authorList>
            <person name="Lee J.S."/>
            <person name="Lee K.C."/>
            <person name="Kim K.K."/>
            <person name="Lee B.W."/>
        </authorList>
    </citation>
    <scope>NUCLEOTIDE SEQUENCE [LARGE SCALE GENOMIC DNA]</scope>
    <source>
        <strain evidence="1 2">SA3-7</strain>
    </source>
</reference>
<protein>
    <submittedName>
        <fullName evidence="1">Uncharacterized protein</fullName>
    </submittedName>
</protein>
<name>A0A0X8X215_9SPHI</name>
<dbReference type="AlphaFoldDB" id="A0A0X8X215"/>
<organism evidence="1 2">
    <name type="scientific">Mucilaginibacter gotjawali</name>
    <dbReference type="NCBI Taxonomy" id="1550579"/>
    <lineage>
        <taxon>Bacteria</taxon>
        <taxon>Pseudomonadati</taxon>
        <taxon>Bacteroidota</taxon>
        <taxon>Sphingobacteriia</taxon>
        <taxon>Sphingobacteriales</taxon>
        <taxon>Sphingobacteriaceae</taxon>
        <taxon>Mucilaginibacter</taxon>
    </lineage>
</organism>
<keyword evidence="2" id="KW-1185">Reference proteome</keyword>
<evidence type="ECO:0000313" key="1">
    <source>
        <dbReference type="EMBL" id="BAU54337.1"/>
    </source>
</evidence>
<proteinExistence type="predicted"/>
<dbReference type="EMBL" id="AP017313">
    <property type="protein sequence ID" value="BAU54337.1"/>
    <property type="molecule type" value="Genomic_DNA"/>
</dbReference>
<accession>A0A0X8X215</accession>
<gene>
    <name evidence="1" type="ORF">MgSA37_02512</name>
</gene>
<dbReference type="KEGG" id="mgot:MgSA37_02512"/>
<evidence type="ECO:0000313" key="2">
    <source>
        <dbReference type="Proteomes" id="UP000218263"/>
    </source>
</evidence>